<accession>A0A2N9LLN3</accession>
<name>A0A2N9LLN3_9BACT</name>
<proteinExistence type="predicted"/>
<dbReference type="EMBL" id="OKRB01000101">
    <property type="protein sequence ID" value="SPE24147.1"/>
    <property type="molecule type" value="Genomic_DNA"/>
</dbReference>
<reference evidence="2" key="1">
    <citation type="submission" date="2018-02" db="EMBL/GenBank/DDBJ databases">
        <authorList>
            <person name="Hausmann B."/>
        </authorList>
    </citation>
    <scope>NUCLEOTIDE SEQUENCE [LARGE SCALE GENOMIC DNA]</scope>
    <source>
        <strain evidence="2">Peat soil MAG SbA5</strain>
    </source>
</reference>
<evidence type="ECO:0000313" key="1">
    <source>
        <dbReference type="EMBL" id="SPE24147.1"/>
    </source>
</evidence>
<dbReference type="AlphaFoldDB" id="A0A2N9LLN3"/>
<protein>
    <submittedName>
        <fullName evidence="1">Uncharacterized protein</fullName>
    </submittedName>
</protein>
<sequence>MHESSSGIKGEITIRKKFEDRAFISDGLAYSSGRSALSGVHQGGIFRAQAGSTFYS</sequence>
<evidence type="ECO:0000313" key="2">
    <source>
        <dbReference type="Proteomes" id="UP000239735"/>
    </source>
</evidence>
<organism evidence="1 2">
    <name type="scientific">Candidatus Sulfuritelmatomonas gaucii</name>
    <dbReference type="NCBI Taxonomy" id="2043161"/>
    <lineage>
        <taxon>Bacteria</taxon>
        <taxon>Pseudomonadati</taxon>
        <taxon>Acidobacteriota</taxon>
        <taxon>Terriglobia</taxon>
        <taxon>Terriglobales</taxon>
        <taxon>Acidobacteriaceae</taxon>
        <taxon>Candidatus Sulfuritelmatomonas</taxon>
    </lineage>
</organism>
<gene>
    <name evidence="1" type="ORF">SBA5_430026</name>
</gene>
<dbReference type="Proteomes" id="UP000239735">
    <property type="component" value="Unassembled WGS sequence"/>
</dbReference>